<dbReference type="EMBL" id="BSXT01000807">
    <property type="protein sequence ID" value="GMF34415.1"/>
    <property type="molecule type" value="Genomic_DNA"/>
</dbReference>
<evidence type="ECO:0000256" key="2">
    <source>
        <dbReference type="ARBA" id="ARBA00022695"/>
    </source>
</evidence>
<dbReference type="AlphaFoldDB" id="A0A9W6XA32"/>
<proteinExistence type="predicted"/>
<dbReference type="InterPro" id="IPR043128">
    <property type="entry name" value="Rev_trsase/Diguanyl_cyclase"/>
</dbReference>
<dbReference type="FunFam" id="3.10.20.370:FF:000001">
    <property type="entry name" value="Retrovirus-related Pol polyprotein from transposon 17.6-like protein"/>
    <property type="match status" value="1"/>
</dbReference>
<evidence type="ECO:0000256" key="4">
    <source>
        <dbReference type="ARBA" id="ARBA00022759"/>
    </source>
</evidence>
<dbReference type="InterPro" id="IPR041373">
    <property type="entry name" value="RT_RNaseH"/>
</dbReference>
<keyword evidence="4" id="KW-0255">Endonuclease</keyword>
<keyword evidence="1" id="KW-0808">Transferase</keyword>
<keyword evidence="2" id="KW-0548">Nucleotidyltransferase</keyword>
<dbReference type="InterPro" id="IPR043502">
    <property type="entry name" value="DNA/RNA_pol_sf"/>
</dbReference>
<accession>A0A9W6XA32</accession>
<dbReference type="GO" id="GO:0003964">
    <property type="term" value="F:RNA-directed DNA polymerase activity"/>
    <property type="evidence" value="ECO:0007669"/>
    <property type="project" value="UniProtKB-KW"/>
</dbReference>
<dbReference type="Proteomes" id="UP001165121">
    <property type="component" value="Unassembled WGS sequence"/>
</dbReference>
<reference evidence="8" key="1">
    <citation type="submission" date="2023-04" db="EMBL/GenBank/DDBJ databases">
        <title>Phytophthora fragariaefolia NBRC 109709.</title>
        <authorList>
            <person name="Ichikawa N."/>
            <person name="Sato H."/>
            <person name="Tonouchi N."/>
        </authorList>
    </citation>
    <scope>NUCLEOTIDE SEQUENCE</scope>
    <source>
        <strain evidence="8">NBRC 109709</strain>
    </source>
</reference>
<protein>
    <submittedName>
        <fullName evidence="8">Unnamed protein product</fullName>
    </submittedName>
</protein>
<gene>
    <name evidence="8" type="ORF">Pfra01_000884200</name>
</gene>
<dbReference type="Gene3D" id="3.30.70.270">
    <property type="match status" value="1"/>
</dbReference>
<keyword evidence="6" id="KW-0695">RNA-directed DNA polymerase</keyword>
<comment type="caution">
    <text evidence="8">The sequence shown here is derived from an EMBL/GenBank/DDBJ whole genome shotgun (WGS) entry which is preliminary data.</text>
</comment>
<name>A0A9W6XA32_9STRA</name>
<organism evidence="8 9">
    <name type="scientific">Phytophthora fragariaefolia</name>
    <dbReference type="NCBI Taxonomy" id="1490495"/>
    <lineage>
        <taxon>Eukaryota</taxon>
        <taxon>Sar</taxon>
        <taxon>Stramenopiles</taxon>
        <taxon>Oomycota</taxon>
        <taxon>Peronosporomycetes</taxon>
        <taxon>Peronosporales</taxon>
        <taxon>Peronosporaceae</taxon>
        <taxon>Phytophthora</taxon>
    </lineage>
</organism>
<sequence>MRANKLFAYIDKCVFGAEEIKVLGCFVSSAGVRADREMVKAIAAWPTPRSQKDLQKWLGLANYLHKYSAGYAALAKTLSDLLKMDTDWRCERQHQEDFHSIKASFHRAPILALPDDSKPFSVVCDASDYAIGCALLQTDEDGHERVISFQARQLQAAERNYPVHDKELLAMKYVLVKFRVHLLGSRPFVVYTDHASLWTATNSLHLSQRLARWLSFFAEYNFRVEYKPGRLNVLADALSRRTDYELAHISRVTTDLYDRIRLAYRDDESFASLVRFFAAGEDAQVKWLSPWQRARLPALNGQMVCSTIAWSPVIRLVASSRTTRI</sequence>
<evidence type="ECO:0000256" key="1">
    <source>
        <dbReference type="ARBA" id="ARBA00022679"/>
    </source>
</evidence>
<feature type="domain" description="Reverse transcriptase RNase H-like" evidence="7">
    <location>
        <begin position="115"/>
        <end position="220"/>
    </location>
</feature>
<evidence type="ECO:0000256" key="3">
    <source>
        <dbReference type="ARBA" id="ARBA00022722"/>
    </source>
</evidence>
<keyword evidence="9" id="KW-1185">Reference proteome</keyword>
<dbReference type="PANTHER" id="PTHR34072:SF56">
    <property type="entry name" value="REVERSE TRANSCRIPTASE_RETROTRANSPOSON-DERIVED PROTEIN RNASE H-LIKE DOMAIN-CONTAINING PROTEIN"/>
    <property type="match status" value="1"/>
</dbReference>
<keyword evidence="5" id="KW-0378">Hydrolase</keyword>
<evidence type="ECO:0000313" key="9">
    <source>
        <dbReference type="Proteomes" id="UP001165121"/>
    </source>
</evidence>
<evidence type="ECO:0000256" key="5">
    <source>
        <dbReference type="ARBA" id="ARBA00022801"/>
    </source>
</evidence>
<keyword evidence="3" id="KW-0540">Nuclease</keyword>
<dbReference type="GO" id="GO:0004519">
    <property type="term" value="F:endonuclease activity"/>
    <property type="evidence" value="ECO:0007669"/>
    <property type="project" value="UniProtKB-KW"/>
</dbReference>
<dbReference type="Pfam" id="PF17917">
    <property type="entry name" value="RT_RNaseH"/>
    <property type="match status" value="1"/>
</dbReference>
<evidence type="ECO:0000259" key="7">
    <source>
        <dbReference type="Pfam" id="PF17917"/>
    </source>
</evidence>
<dbReference type="OrthoDB" id="415724at2759"/>
<dbReference type="GO" id="GO:0016787">
    <property type="term" value="F:hydrolase activity"/>
    <property type="evidence" value="ECO:0007669"/>
    <property type="project" value="UniProtKB-KW"/>
</dbReference>
<dbReference type="SUPFAM" id="SSF56672">
    <property type="entry name" value="DNA/RNA polymerases"/>
    <property type="match status" value="1"/>
</dbReference>
<dbReference type="CDD" id="cd09274">
    <property type="entry name" value="RNase_HI_RT_Ty3"/>
    <property type="match status" value="1"/>
</dbReference>
<evidence type="ECO:0000313" key="8">
    <source>
        <dbReference type="EMBL" id="GMF34415.1"/>
    </source>
</evidence>
<evidence type="ECO:0000256" key="6">
    <source>
        <dbReference type="ARBA" id="ARBA00022918"/>
    </source>
</evidence>
<dbReference type="PANTHER" id="PTHR34072">
    <property type="entry name" value="ENZYMATIC POLYPROTEIN-RELATED"/>
    <property type="match status" value="1"/>
</dbReference>
<dbReference type="FunFam" id="3.30.70.270:FF:000020">
    <property type="entry name" value="Transposon Tf2-6 polyprotein-like Protein"/>
    <property type="match status" value="1"/>
</dbReference>